<dbReference type="Gene3D" id="1.10.700.10">
    <property type="entry name" value="Dioxygenase LigAB, LigA subunit"/>
    <property type="match status" value="1"/>
</dbReference>
<evidence type="ECO:0000313" key="2">
    <source>
        <dbReference type="EMBL" id="QBE48078.1"/>
    </source>
</evidence>
<dbReference type="InterPro" id="IPR036622">
    <property type="entry name" value="LigA_sf"/>
</dbReference>
<feature type="domain" description="Extradiol ring-cleavage dioxygenase LigAB LigA subunit" evidence="1">
    <location>
        <begin position="52"/>
        <end position="128"/>
    </location>
</feature>
<proteinExistence type="predicted"/>
<protein>
    <recommendedName>
        <fullName evidence="1">Extradiol ring-cleavage dioxygenase LigAB LigA subunit domain-containing protein</fullName>
    </recommendedName>
</protein>
<dbReference type="KEGG" id="ltr:EVS81_03905"/>
<evidence type="ECO:0000259" key="1">
    <source>
        <dbReference type="Pfam" id="PF07746"/>
    </source>
</evidence>
<gene>
    <name evidence="2" type="ORF">EVS81_03905</name>
</gene>
<name>A0A4P6KDV8_9MICO</name>
<organism evidence="2 3">
    <name type="scientific">Leucobacter triazinivorans</name>
    <dbReference type="NCBI Taxonomy" id="1784719"/>
    <lineage>
        <taxon>Bacteria</taxon>
        <taxon>Bacillati</taxon>
        <taxon>Actinomycetota</taxon>
        <taxon>Actinomycetes</taxon>
        <taxon>Micrococcales</taxon>
        <taxon>Microbacteriaceae</taxon>
        <taxon>Leucobacter</taxon>
    </lineage>
</organism>
<dbReference type="Pfam" id="PF07746">
    <property type="entry name" value="LigA"/>
    <property type="match status" value="1"/>
</dbReference>
<keyword evidence="3" id="KW-1185">Reference proteome</keyword>
<reference evidence="2 3" key="1">
    <citation type="submission" date="2019-02" db="EMBL/GenBank/DDBJ databases">
        <authorList>
            <person name="Sun L."/>
            <person name="Pan D."/>
            <person name="Wu X."/>
        </authorList>
    </citation>
    <scope>NUCLEOTIDE SEQUENCE [LARGE SCALE GENOMIC DNA]</scope>
    <source>
        <strain evidence="2 3">JW-1</strain>
    </source>
</reference>
<dbReference type="AlphaFoldDB" id="A0A4P6KDV8"/>
<dbReference type="SUPFAM" id="SSF48076">
    <property type="entry name" value="LigA subunit of an aromatic-ring-opening dioxygenase LigAB"/>
    <property type="match status" value="1"/>
</dbReference>
<evidence type="ECO:0000313" key="3">
    <source>
        <dbReference type="Proteomes" id="UP000289260"/>
    </source>
</evidence>
<accession>A0A4P6KDV8</accession>
<dbReference type="InterPro" id="IPR011986">
    <property type="entry name" value="Xdiol_dOase_LigA"/>
</dbReference>
<sequence>MLTALLESLAVQDGSIRTSRARAVRTPAGPAAMHWRRAAPELRKEEVQMYSLHQLLWDIRKDPALAARFRTNPYPILDEYGVEGEARYAMLELDFKKLHEIGANPYLIYFCAIQLKVDRAAYYAQIREEEN</sequence>
<dbReference type="Proteomes" id="UP000289260">
    <property type="component" value="Chromosome"/>
</dbReference>
<dbReference type="OrthoDB" id="8685817at2"/>
<dbReference type="EMBL" id="CP035806">
    <property type="protein sequence ID" value="QBE48078.1"/>
    <property type="molecule type" value="Genomic_DNA"/>
</dbReference>